<proteinExistence type="predicted"/>
<evidence type="ECO:0000313" key="3">
    <source>
        <dbReference type="Proteomes" id="UP000198211"/>
    </source>
</evidence>
<evidence type="ECO:0000313" key="2">
    <source>
        <dbReference type="EMBL" id="OWY97863.1"/>
    </source>
</evidence>
<dbReference type="EMBL" id="NBNE01009988">
    <property type="protein sequence ID" value="OWY97863.1"/>
    <property type="molecule type" value="Genomic_DNA"/>
</dbReference>
<dbReference type="OrthoDB" id="125411at2759"/>
<feature type="region of interest" description="Disordered" evidence="1">
    <location>
        <begin position="163"/>
        <end position="443"/>
    </location>
</feature>
<keyword evidence="3" id="KW-1185">Reference proteome</keyword>
<reference evidence="3" key="1">
    <citation type="submission" date="2017-03" db="EMBL/GenBank/DDBJ databases">
        <title>Phytopthora megakarya and P. palmivora, two closely related causual agents of cacao black pod achieved similar genome size and gene model numbers by different mechanisms.</title>
        <authorList>
            <person name="Ali S."/>
            <person name="Shao J."/>
            <person name="Larry D.J."/>
            <person name="Kronmiller B."/>
            <person name="Shen D."/>
            <person name="Strem M.D."/>
            <person name="Melnick R.L."/>
            <person name="Guiltinan M.J."/>
            <person name="Tyler B.M."/>
            <person name="Meinhardt L.W."/>
            <person name="Bailey B.A."/>
        </authorList>
    </citation>
    <scope>NUCLEOTIDE SEQUENCE [LARGE SCALE GENOMIC DNA]</scope>
    <source>
        <strain evidence="3">zdho120</strain>
    </source>
</reference>
<feature type="compositionally biased region" description="Pro residues" evidence="1">
    <location>
        <begin position="165"/>
        <end position="176"/>
    </location>
</feature>
<feature type="compositionally biased region" description="Acidic residues" evidence="1">
    <location>
        <begin position="280"/>
        <end position="293"/>
    </location>
</feature>
<feature type="compositionally biased region" description="Acidic residues" evidence="1">
    <location>
        <begin position="341"/>
        <end position="356"/>
    </location>
</feature>
<feature type="compositionally biased region" description="Low complexity" evidence="1">
    <location>
        <begin position="298"/>
        <end position="333"/>
    </location>
</feature>
<feature type="compositionally biased region" description="Basic and acidic residues" evidence="1">
    <location>
        <begin position="270"/>
        <end position="279"/>
    </location>
</feature>
<feature type="region of interest" description="Disordered" evidence="1">
    <location>
        <begin position="1"/>
        <end position="26"/>
    </location>
</feature>
<organism evidence="2 3">
    <name type="scientific">Phytophthora megakarya</name>
    <dbReference type="NCBI Taxonomy" id="4795"/>
    <lineage>
        <taxon>Eukaryota</taxon>
        <taxon>Sar</taxon>
        <taxon>Stramenopiles</taxon>
        <taxon>Oomycota</taxon>
        <taxon>Peronosporomycetes</taxon>
        <taxon>Peronosporales</taxon>
        <taxon>Peronosporaceae</taxon>
        <taxon>Phytophthora</taxon>
    </lineage>
</organism>
<sequence>MDLRTTAEANVTRPNEDFYTMSDSNQSLRSENEDLVDRIRDLDATVAQQAYVLQQLKDRYGTSEADCAAAMRYVEQERERPKAGLVVYNAELTKLRQYLEENDPGSVSSPSPRMKALLAENTSLRRANSILRRNSAEHGLNTDALVLSTAGISARDINWELLVPSSPPAQSPPTPTPTEDSVGGLDDDMGGGSDGEASGAESGSTSVSRQSSVVTESSVPQSESEVVDLTSDEVVTEAQGDGSSPFSSPNLSLPRKDGRPRRSVSFASDLRVKENLEREMADDDFVLGTEDEKDQPKARSAPAAASDPAAGSPSVVVQSPRSPPVSTSRPTVPISQLLNDVDADLAELEVPVEAEQDTGQAEASVGAELDASQPEVLVDVEPNTGHTEVSGDAEQDAGQAEVSVDAEQDAGQAEVSATPSNGLAEGSVTEESRNSDVDQDTPVDLGLTATATIAATAEEATPGQVSRPVLAEFSEGLYLAPLRE</sequence>
<evidence type="ECO:0000256" key="1">
    <source>
        <dbReference type="SAM" id="MobiDB-lite"/>
    </source>
</evidence>
<name>A0A225UXZ6_9STRA</name>
<dbReference type="Proteomes" id="UP000198211">
    <property type="component" value="Unassembled WGS sequence"/>
</dbReference>
<gene>
    <name evidence="2" type="ORF">PHMEG_00031500</name>
</gene>
<accession>A0A225UXZ6</accession>
<comment type="caution">
    <text evidence="2">The sequence shown here is derived from an EMBL/GenBank/DDBJ whole genome shotgun (WGS) entry which is preliminary data.</text>
</comment>
<feature type="compositionally biased region" description="Low complexity" evidence="1">
    <location>
        <begin position="243"/>
        <end position="253"/>
    </location>
</feature>
<protein>
    <submittedName>
        <fullName evidence="2">Uncharacterized protein</fullName>
    </submittedName>
</protein>
<feature type="compositionally biased region" description="Low complexity" evidence="1">
    <location>
        <begin position="195"/>
        <end position="224"/>
    </location>
</feature>
<dbReference type="AlphaFoldDB" id="A0A225UXZ6"/>